<proteinExistence type="predicted"/>
<name>A0A8J2Y511_9PROT</name>
<dbReference type="RefSeq" id="WP_188159092.1">
    <property type="nucleotide sequence ID" value="NZ_BMGH01000001.1"/>
</dbReference>
<feature type="transmembrane region" description="Helical" evidence="1">
    <location>
        <begin position="131"/>
        <end position="150"/>
    </location>
</feature>
<evidence type="ECO:0000256" key="1">
    <source>
        <dbReference type="SAM" id="Phobius"/>
    </source>
</evidence>
<evidence type="ECO:0000313" key="2">
    <source>
        <dbReference type="EMBL" id="GGD06454.1"/>
    </source>
</evidence>
<feature type="transmembrane region" description="Helical" evidence="1">
    <location>
        <begin position="105"/>
        <end position="125"/>
    </location>
</feature>
<keyword evidence="1" id="KW-0472">Membrane</keyword>
<evidence type="ECO:0000313" key="3">
    <source>
        <dbReference type="Proteomes" id="UP000613582"/>
    </source>
</evidence>
<comment type="caution">
    <text evidence="2">The sequence shown here is derived from an EMBL/GenBank/DDBJ whole genome shotgun (WGS) entry which is preliminary data.</text>
</comment>
<feature type="transmembrane region" description="Helical" evidence="1">
    <location>
        <begin position="15"/>
        <end position="36"/>
    </location>
</feature>
<accession>A0A8J2Y511</accession>
<feature type="transmembrane region" description="Helical" evidence="1">
    <location>
        <begin position="71"/>
        <end position="93"/>
    </location>
</feature>
<keyword evidence="1" id="KW-1133">Transmembrane helix</keyword>
<keyword evidence="3" id="KW-1185">Reference proteome</keyword>
<feature type="transmembrane region" description="Helical" evidence="1">
    <location>
        <begin position="43"/>
        <end position="65"/>
    </location>
</feature>
<reference evidence="2" key="1">
    <citation type="journal article" date="2014" name="Int. J. Syst. Evol. Microbiol.">
        <title>Complete genome sequence of Corynebacterium casei LMG S-19264T (=DSM 44701T), isolated from a smear-ripened cheese.</title>
        <authorList>
            <consortium name="US DOE Joint Genome Institute (JGI-PGF)"/>
            <person name="Walter F."/>
            <person name="Albersmeier A."/>
            <person name="Kalinowski J."/>
            <person name="Ruckert C."/>
        </authorList>
    </citation>
    <scope>NUCLEOTIDE SEQUENCE</scope>
    <source>
        <strain evidence="2">CGMCC 1.12921</strain>
    </source>
</reference>
<reference evidence="2" key="2">
    <citation type="submission" date="2020-09" db="EMBL/GenBank/DDBJ databases">
        <authorList>
            <person name="Sun Q."/>
            <person name="Zhou Y."/>
        </authorList>
    </citation>
    <scope>NUCLEOTIDE SEQUENCE</scope>
    <source>
        <strain evidence="2">CGMCC 1.12921</strain>
    </source>
</reference>
<sequence length="155" mass="17595">MELDFDTIAELTRGAARVSLVLFCAAFVTEALPLNIANKRRSWWPFIIAEGLHLALLFVYFIVAWRLPGPWYAWPVYGWALVSYSWVIITVISRWGRGRGLAVPVYITWYIWMLFAGAHLIHIAGPQQAASINWVLLGITLAAGVLRIVLMLKQR</sequence>
<dbReference type="Proteomes" id="UP000613582">
    <property type="component" value="Unassembled WGS sequence"/>
</dbReference>
<dbReference type="EMBL" id="BMGH01000001">
    <property type="protein sequence ID" value="GGD06454.1"/>
    <property type="molecule type" value="Genomic_DNA"/>
</dbReference>
<gene>
    <name evidence="2" type="ORF">GCM10011342_14150</name>
</gene>
<protein>
    <submittedName>
        <fullName evidence="2">Uncharacterized protein</fullName>
    </submittedName>
</protein>
<organism evidence="2 3">
    <name type="scientific">Aquisalinus flavus</name>
    <dbReference type="NCBI Taxonomy" id="1526572"/>
    <lineage>
        <taxon>Bacteria</taxon>
        <taxon>Pseudomonadati</taxon>
        <taxon>Pseudomonadota</taxon>
        <taxon>Alphaproteobacteria</taxon>
        <taxon>Parvularculales</taxon>
        <taxon>Parvularculaceae</taxon>
        <taxon>Aquisalinus</taxon>
    </lineage>
</organism>
<keyword evidence="1" id="KW-0812">Transmembrane</keyword>
<dbReference type="AlphaFoldDB" id="A0A8J2Y511"/>